<protein>
    <submittedName>
        <fullName evidence="1">Hypothetical is1478 transposase protein</fullName>
    </submittedName>
</protein>
<dbReference type="Proteomes" id="UP000001890">
    <property type="component" value="Chromosome"/>
</dbReference>
<evidence type="ECO:0000313" key="1">
    <source>
        <dbReference type="EMBL" id="CBA16943.1"/>
    </source>
</evidence>
<dbReference type="KEGG" id="xal:XALC_2464"/>
<organism evidence="1 2">
    <name type="scientific">Xanthomonas albilineans (strain GPE PC73 / CFBP 7063)</name>
    <dbReference type="NCBI Taxonomy" id="380358"/>
    <lineage>
        <taxon>Bacteria</taxon>
        <taxon>Pseudomonadati</taxon>
        <taxon>Pseudomonadota</taxon>
        <taxon>Gammaproteobacteria</taxon>
        <taxon>Lysobacterales</taxon>
        <taxon>Lysobacteraceae</taxon>
        <taxon>Xanthomonas</taxon>
    </lineage>
</organism>
<gene>
    <name evidence="1" type="ordered locus">XALc_2464</name>
</gene>
<sequence>MLKDVQGDARNAIGAAASDNLRWLMRWIVFLRVWLRAIVLASMAARSTLHAIGS</sequence>
<accession>D2UF59</accession>
<dbReference type="AlphaFoldDB" id="D2UF59"/>
<dbReference type="EMBL" id="FP565176">
    <property type="protein sequence ID" value="CBA16943.1"/>
    <property type="molecule type" value="Genomic_DNA"/>
</dbReference>
<proteinExistence type="predicted"/>
<reference evidence="1 2" key="1">
    <citation type="journal article" date="2009" name="BMC Genomics">
        <title>The complete genome sequence of Xanthomonas albilineans provides new insights into the reductive genome evolution of the xylem-limited Xanthomonadaceae.</title>
        <authorList>
            <person name="Pieretti I."/>
            <person name="Royer M."/>
            <person name="Barbe V."/>
            <person name="Carrere S."/>
            <person name="Koebnik R."/>
            <person name="Cociancich S."/>
            <person name="Couloux A."/>
            <person name="Darrasse A."/>
            <person name="Gouzy J."/>
            <person name="Jacques M.A."/>
            <person name="Lauber E."/>
            <person name="Manceau C."/>
            <person name="Mangenot S."/>
            <person name="Poussier S."/>
            <person name="Segurens B."/>
            <person name="Szurek B."/>
            <person name="Verdier V."/>
            <person name="Arlat M."/>
            <person name="Rott P."/>
        </authorList>
    </citation>
    <scope>NUCLEOTIDE SEQUENCE [LARGE SCALE GENOMIC DNA]</scope>
    <source>
        <strain evidence="2">GPE PC73 / CFBP 7063</strain>
    </source>
</reference>
<evidence type="ECO:0000313" key="2">
    <source>
        <dbReference type="Proteomes" id="UP000001890"/>
    </source>
</evidence>
<keyword evidence="2" id="KW-1185">Reference proteome</keyword>
<name>D2UF59_XANAP</name>